<feature type="compositionally biased region" description="Low complexity" evidence="1">
    <location>
        <begin position="202"/>
        <end position="216"/>
    </location>
</feature>
<dbReference type="AlphaFoldDB" id="A0A225DY17"/>
<protein>
    <recommendedName>
        <fullName evidence="4">DUF3618 domain-containing protein</fullName>
    </recommendedName>
</protein>
<dbReference type="EMBL" id="NIDE01000001">
    <property type="protein sequence ID" value="OWK46430.1"/>
    <property type="molecule type" value="Genomic_DNA"/>
</dbReference>
<dbReference type="RefSeq" id="WP_088251659.1">
    <property type="nucleotide sequence ID" value="NZ_NIDE01000001.1"/>
</dbReference>
<feature type="region of interest" description="Disordered" evidence="1">
    <location>
        <begin position="195"/>
        <end position="225"/>
    </location>
</feature>
<sequence>MEEKTPEMIEQEMHETRSSLTEKVSALEQHVIGTIQDTTTAVQDTVQTLKSTVQGTAESVRDTVQESVDAVKDTVKQTFDMSGHVRERPWAMLGGAVATGFVAGWLISRLGARNTGSEKQAAKESVQPFVASQPPQSVRESEPRRPGLVDDLLSMAGGEIKKLGEEALATVAASLHECVRDELPKIVTSVMTRAGERAEQYASQAAASSPPSTDPSAHYEPTRRF</sequence>
<organism evidence="2 3">
    <name type="scientific">Fimbriiglobus ruber</name>
    <dbReference type="NCBI Taxonomy" id="1908690"/>
    <lineage>
        <taxon>Bacteria</taxon>
        <taxon>Pseudomonadati</taxon>
        <taxon>Planctomycetota</taxon>
        <taxon>Planctomycetia</taxon>
        <taxon>Gemmatales</taxon>
        <taxon>Gemmataceae</taxon>
        <taxon>Fimbriiglobus</taxon>
    </lineage>
</organism>
<keyword evidence="3" id="KW-1185">Reference proteome</keyword>
<dbReference type="Proteomes" id="UP000214646">
    <property type="component" value="Unassembled WGS sequence"/>
</dbReference>
<comment type="caution">
    <text evidence="2">The sequence shown here is derived from an EMBL/GenBank/DDBJ whole genome shotgun (WGS) entry which is preliminary data.</text>
</comment>
<evidence type="ECO:0000313" key="2">
    <source>
        <dbReference type="EMBL" id="OWK46430.1"/>
    </source>
</evidence>
<evidence type="ECO:0000313" key="3">
    <source>
        <dbReference type="Proteomes" id="UP000214646"/>
    </source>
</evidence>
<evidence type="ECO:0000256" key="1">
    <source>
        <dbReference type="SAM" id="MobiDB-lite"/>
    </source>
</evidence>
<dbReference type="OrthoDB" id="9805590at2"/>
<reference evidence="3" key="1">
    <citation type="submission" date="2017-06" db="EMBL/GenBank/DDBJ databases">
        <title>Genome analysis of Fimbriiglobus ruber SP5, the first member of the order Planctomycetales with confirmed chitinolytic capability.</title>
        <authorList>
            <person name="Ravin N.V."/>
            <person name="Rakitin A.L."/>
            <person name="Ivanova A.A."/>
            <person name="Beletsky A.V."/>
            <person name="Kulichevskaya I.S."/>
            <person name="Mardanov A.V."/>
            <person name="Dedysh S.N."/>
        </authorList>
    </citation>
    <scope>NUCLEOTIDE SEQUENCE [LARGE SCALE GENOMIC DNA]</scope>
    <source>
        <strain evidence="3">SP5</strain>
    </source>
</reference>
<evidence type="ECO:0008006" key="4">
    <source>
        <dbReference type="Google" id="ProtNLM"/>
    </source>
</evidence>
<dbReference type="SUPFAM" id="SSF58113">
    <property type="entry name" value="Apolipoprotein A-I"/>
    <property type="match status" value="1"/>
</dbReference>
<name>A0A225DY17_9BACT</name>
<accession>A0A225DY17</accession>
<dbReference type="Gene3D" id="1.20.120.20">
    <property type="entry name" value="Apolipoprotein"/>
    <property type="match status" value="1"/>
</dbReference>
<gene>
    <name evidence="2" type="ORF">FRUB_00129</name>
</gene>
<proteinExistence type="predicted"/>
<feature type="region of interest" description="Disordered" evidence="1">
    <location>
        <begin position="118"/>
        <end position="146"/>
    </location>
</feature>